<feature type="region of interest" description="Disordered" evidence="1">
    <location>
        <begin position="397"/>
        <end position="418"/>
    </location>
</feature>
<evidence type="ECO:0000256" key="1">
    <source>
        <dbReference type="SAM" id="MobiDB-lite"/>
    </source>
</evidence>
<keyword evidence="3" id="KW-1185">Reference proteome</keyword>
<dbReference type="AlphaFoldDB" id="A0AAN6WWP4"/>
<accession>A0AAN6WWP4</accession>
<dbReference type="Proteomes" id="UP001302126">
    <property type="component" value="Unassembled WGS sequence"/>
</dbReference>
<comment type="caution">
    <text evidence="2">The sequence shown here is derived from an EMBL/GenBank/DDBJ whole genome shotgun (WGS) entry which is preliminary data.</text>
</comment>
<evidence type="ECO:0008006" key="4">
    <source>
        <dbReference type="Google" id="ProtNLM"/>
    </source>
</evidence>
<name>A0AAN6WWP4_9PEZI</name>
<sequence length="418" mass="48413">MSEPLRERRLELARQFQQMVRTNPNAWFIDGGKTWSFNRLQLSGWLLAPMEILDHWLACKRSFKNTLKNFEALEAMLKMLLQNTSIYRDMLKSEGVTEIPPRQIGPVMRQSLDRKDWLTCPIRGTLTAIPTYIIPHCANDTLFHKRKFRYYYYRVKGFIWPDGWRDANAVDNLAIDDIDNQMSSEDSEWNIIPLDPTLAEWWEKDIIGLEHLDSLEGGQEGIPEGVTRLRIRFHWFPLPPKGLLGKKQDPPHQKINLDNPAEIPVSVFDTAPENTYGNRYCLIKRGGTTLSTGEIFFWDVKAETAAKTMRVLALRWTLGQISAMSGAVNSPHMLKNVIADKYEDDPDNLLDEAFGLTGRFSHEMRAENYMPRLPSIIRKERKREELSWRRAECEYSGDPFTMTEEERKEAGEDSGVET</sequence>
<evidence type="ECO:0000313" key="2">
    <source>
        <dbReference type="EMBL" id="KAK4187542.1"/>
    </source>
</evidence>
<protein>
    <recommendedName>
        <fullName evidence="4">HNH nuclease domain-containing protein</fullName>
    </recommendedName>
</protein>
<evidence type="ECO:0000313" key="3">
    <source>
        <dbReference type="Proteomes" id="UP001302126"/>
    </source>
</evidence>
<reference evidence="2" key="1">
    <citation type="journal article" date="2023" name="Mol. Phylogenet. Evol.">
        <title>Genome-scale phylogeny and comparative genomics of the fungal order Sordariales.</title>
        <authorList>
            <person name="Hensen N."/>
            <person name="Bonometti L."/>
            <person name="Westerberg I."/>
            <person name="Brannstrom I.O."/>
            <person name="Guillou S."/>
            <person name="Cros-Aarteil S."/>
            <person name="Calhoun S."/>
            <person name="Haridas S."/>
            <person name="Kuo A."/>
            <person name="Mondo S."/>
            <person name="Pangilinan J."/>
            <person name="Riley R."/>
            <person name="LaButti K."/>
            <person name="Andreopoulos B."/>
            <person name="Lipzen A."/>
            <person name="Chen C."/>
            <person name="Yan M."/>
            <person name="Daum C."/>
            <person name="Ng V."/>
            <person name="Clum A."/>
            <person name="Steindorff A."/>
            <person name="Ohm R.A."/>
            <person name="Martin F."/>
            <person name="Silar P."/>
            <person name="Natvig D.O."/>
            <person name="Lalanne C."/>
            <person name="Gautier V."/>
            <person name="Ament-Velasquez S.L."/>
            <person name="Kruys A."/>
            <person name="Hutchinson M.I."/>
            <person name="Powell A.J."/>
            <person name="Barry K."/>
            <person name="Miller A.N."/>
            <person name="Grigoriev I.V."/>
            <person name="Debuchy R."/>
            <person name="Gladieux P."/>
            <person name="Hiltunen Thoren M."/>
            <person name="Johannesson H."/>
        </authorList>
    </citation>
    <scope>NUCLEOTIDE SEQUENCE</scope>
    <source>
        <strain evidence="2">PSN309</strain>
    </source>
</reference>
<gene>
    <name evidence="2" type="ORF">QBC35DRAFT_532469</name>
</gene>
<organism evidence="2 3">
    <name type="scientific">Podospora australis</name>
    <dbReference type="NCBI Taxonomy" id="1536484"/>
    <lineage>
        <taxon>Eukaryota</taxon>
        <taxon>Fungi</taxon>
        <taxon>Dikarya</taxon>
        <taxon>Ascomycota</taxon>
        <taxon>Pezizomycotina</taxon>
        <taxon>Sordariomycetes</taxon>
        <taxon>Sordariomycetidae</taxon>
        <taxon>Sordariales</taxon>
        <taxon>Podosporaceae</taxon>
        <taxon>Podospora</taxon>
    </lineage>
</organism>
<dbReference type="EMBL" id="MU864401">
    <property type="protein sequence ID" value="KAK4187542.1"/>
    <property type="molecule type" value="Genomic_DNA"/>
</dbReference>
<proteinExistence type="predicted"/>
<reference evidence="2" key="2">
    <citation type="submission" date="2023-05" db="EMBL/GenBank/DDBJ databases">
        <authorList>
            <consortium name="Lawrence Berkeley National Laboratory"/>
            <person name="Steindorff A."/>
            <person name="Hensen N."/>
            <person name="Bonometti L."/>
            <person name="Westerberg I."/>
            <person name="Brannstrom I.O."/>
            <person name="Guillou S."/>
            <person name="Cros-Aarteil S."/>
            <person name="Calhoun S."/>
            <person name="Haridas S."/>
            <person name="Kuo A."/>
            <person name="Mondo S."/>
            <person name="Pangilinan J."/>
            <person name="Riley R."/>
            <person name="Labutti K."/>
            <person name="Andreopoulos B."/>
            <person name="Lipzen A."/>
            <person name="Chen C."/>
            <person name="Yanf M."/>
            <person name="Daum C."/>
            <person name="Ng V."/>
            <person name="Clum A."/>
            <person name="Ohm R."/>
            <person name="Martin F."/>
            <person name="Silar P."/>
            <person name="Natvig D."/>
            <person name="Lalanne C."/>
            <person name="Gautier V."/>
            <person name="Ament-Velasquez S.L."/>
            <person name="Kruys A."/>
            <person name="Hutchinson M.I."/>
            <person name="Powell A.J."/>
            <person name="Barry K."/>
            <person name="Miller A.N."/>
            <person name="Grigoriev I.V."/>
            <person name="Debuchy R."/>
            <person name="Gladieux P."/>
            <person name="Thoren M.H."/>
            <person name="Johannesson H."/>
        </authorList>
    </citation>
    <scope>NUCLEOTIDE SEQUENCE</scope>
    <source>
        <strain evidence="2">PSN309</strain>
    </source>
</reference>